<reference evidence="1" key="2">
    <citation type="submission" date="2021-01" db="EMBL/GenBank/DDBJ databases">
        <title>Phytophthora aleatoria, a newly-described species from Pinus radiata is distinct from Phytophthora cactorum isolates based on comparative genomics.</title>
        <authorList>
            <person name="Mcdougal R."/>
            <person name="Panda P."/>
            <person name="Williams N."/>
            <person name="Studholme D.J."/>
        </authorList>
    </citation>
    <scope>NUCLEOTIDE SEQUENCE</scope>
    <source>
        <strain evidence="1">NZFS 3830</strain>
    </source>
</reference>
<organism evidence="2 3">
    <name type="scientific">Phytophthora cactorum</name>
    <dbReference type="NCBI Taxonomy" id="29920"/>
    <lineage>
        <taxon>Eukaryota</taxon>
        <taxon>Sar</taxon>
        <taxon>Stramenopiles</taxon>
        <taxon>Oomycota</taxon>
        <taxon>Peronosporomycetes</taxon>
        <taxon>Peronosporales</taxon>
        <taxon>Peronosporaceae</taxon>
        <taxon>Phytophthora</taxon>
    </lineage>
</organism>
<proteinExistence type="predicted"/>
<protein>
    <submittedName>
        <fullName evidence="2">Uncharacterized protein</fullName>
    </submittedName>
</protein>
<keyword evidence="3" id="KW-1185">Reference proteome</keyword>
<reference evidence="2 3" key="1">
    <citation type="submission" date="2018-01" db="EMBL/GenBank/DDBJ databases">
        <title>Draft genome of the strawberry crown rot pathogen Phytophthora cactorum.</title>
        <authorList>
            <person name="Armitage A.D."/>
            <person name="Lysoe E."/>
            <person name="Nellist C.F."/>
            <person name="Harrison R.J."/>
            <person name="Brurberg M.B."/>
        </authorList>
    </citation>
    <scope>NUCLEOTIDE SEQUENCE [LARGE SCALE GENOMIC DNA]</scope>
    <source>
        <strain evidence="2 3">10300</strain>
    </source>
</reference>
<dbReference type="Proteomes" id="UP000251314">
    <property type="component" value="Unassembled WGS sequence"/>
</dbReference>
<dbReference type="EMBL" id="JAENGZ010000052">
    <property type="protein sequence ID" value="KAG6971465.1"/>
    <property type="molecule type" value="Genomic_DNA"/>
</dbReference>
<dbReference type="Proteomes" id="UP000688947">
    <property type="component" value="Unassembled WGS sequence"/>
</dbReference>
<name>A0A329SU66_9STRA</name>
<gene>
    <name evidence="1" type="ORF">JG687_00002040</name>
    <name evidence="2" type="ORF">PC110_g3444</name>
</gene>
<dbReference type="VEuPathDB" id="FungiDB:PC110_g3444"/>
<sequence>MKVPKMLIDYTLRFGIPIALCYAYWDPKSDEEIRRDVVRLASNRSEQSRSTNSRATGWLRDPLLLCYTLSYWLLLLLLQRLSEQESKIKPDLEARKKKQAKFAELLLQKDGISSESKQQLDQVTAFTKTKEQYLADRKNDK</sequence>
<comment type="caution">
    <text evidence="2">The sequence shown here is derived from an EMBL/GenBank/DDBJ whole genome shotgun (WGS) entry which is preliminary data.</text>
</comment>
<evidence type="ECO:0000313" key="1">
    <source>
        <dbReference type="EMBL" id="KAG6971465.1"/>
    </source>
</evidence>
<evidence type="ECO:0000313" key="2">
    <source>
        <dbReference type="EMBL" id="RAW40334.1"/>
    </source>
</evidence>
<evidence type="ECO:0000313" key="3">
    <source>
        <dbReference type="Proteomes" id="UP000251314"/>
    </source>
</evidence>
<dbReference type="OrthoDB" id="150053at2759"/>
<accession>A0A329SU66</accession>
<dbReference type="AlphaFoldDB" id="A0A329SU66"/>
<dbReference type="EMBL" id="MJFZ01000049">
    <property type="protein sequence ID" value="RAW40334.1"/>
    <property type="molecule type" value="Genomic_DNA"/>
</dbReference>